<dbReference type="EMBL" id="LR962863">
    <property type="protein sequence ID" value="CAD7360730.1"/>
    <property type="molecule type" value="Genomic_DNA"/>
</dbReference>
<reference evidence="3 6" key="1">
    <citation type="submission" date="2018-01" db="EMBL/GenBank/DDBJ databases">
        <title>Complete genome sequence of Staphylococcus Scheliferi isolated from human.</title>
        <authorList>
            <person name="Abouelkhair M.A."/>
            <person name="Bemis D.A."/>
            <person name="Kania S.A."/>
        </authorList>
    </citation>
    <scope>NUCLEOTIDE SEQUENCE [LARGE SCALE GENOMIC DNA]</scope>
    <source>
        <strain evidence="3 6">ATCC 43808</strain>
    </source>
</reference>
<sequence length="91" mass="9958">MAKKPKKTLSLLSGALSGASIIVDAYNTYIYRSKNKKLSYISIGIGVADVLLDFYLSFGAKSKAGKAWSMFSIGRQVYSSVQKLKEIQARS</sequence>
<evidence type="ECO:0000256" key="1">
    <source>
        <dbReference type="SAM" id="Phobius"/>
    </source>
</evidence>
<dbReference type="EMBL" id="UHEF01000001">
    <property type="protein sequence ID" value="SUM90382.1"/>
    <property type="molecule type" value="Genomic_DNA"/>
</dbReference>
<dbReference type="AlphaFoldDB" id="A0A0K1A319"/>
<accession>A0A0K1A319</accession>
<keyword evidence="1" id="KW-0812">Transmembrane</keyword>
<dbReference type="Proteomes" id="UP000264146">
    <property type="component" value="Chromosome"/>
</dbReference>
<keyword evidence="6" id="KW-1185">Reference proteome</keyword>
<evidence type="ECO:0000313" key="4">
    <source>
        <dbReference type="EMBL" id="SUM90382.1"/>
    </source>
</evidence>
<evidence type="ECO:0000313" key="6">
    <source>
        <dbReference type="Proteomes" id="UP000572988"/>
    </source>
</evidence>
<organism evidence="4">
    <name type="scientific">Staphylococcus schleiferi</name>
    <dbReference type="NCBI Taxonomy" id="1295"/>
    <lineage>
        <taxon>Bacteria</taxon>
        <taxon>Bacillati</taxon>
        <taxon>Bacillota</taxon>
        <taxon>Bacilli</taxon>
        <taxon>Bacillales</taxon>
        <taxon>Staphylococcaceae</taxon>
        <taxon>Staphylococcus</taxon>
    </lineage>
</organism>
<protein>
    <submittedName>
        <fullName evidence="4">Membrane protein</fullName>
    </submittedName>
</protein>
<name>A0A0K1A319_STASC</name>
<dbReference type="EMBL" id="POVK01000035">
    <property type="protein sequence ID" value="NHA34754.1"/>
    <property type="molecule type" value="Genomic_DNA"/>
</dbReference>
<reference evidence="4" key="2">
    <citation type="submission" date="2018-06" db="EMBL/GenBank/DDBJ databases">
        <authorList>
            <consortium name="Pathogen Informatics"/>
            <person name="Doyle S."/>
        </authorList>
    </citation>
    <scope>NUCLEOTIDE SEQUENCE [LARGE SCALE GENOMIC DNA]</scope>
    <source>
        <strain evidence="4">NCTC12218</strain>
    </source>
</reference>
<keyword evidence="1" id="KW-0472">Membrane</keyword>
<evidence type="ECO:0000313" key="2">
    <source>
        <dbReference type="EMBL" id="CAD7360730.1"/>
    </source>
</evidence>
<proteinExistence type="predicted"/>
<dbReference type="RefSeq" id="WP_016425611.1">
    <property type="nucleotide sequence ID" value="NZ_CABKRV010000002.1"/>
</dbReference>
<dbReference type="Proteomes" id="UP000572988">
    <property type="component" value="Unassembled WGS sequence"/>
</dbReference>
<dbReference type="GeneID" id="72415387"/>
<reference evidence="2 5" key="3">
    <citation type="submission" date="2020-11" db="EMBL/GenBank/DDBJ databases">
        <authorList>
            <consortium name="Pathogen Informatics"/>
        </authorList>
    </citation>
    <scope>NUCLEOTIDE SEQUENCE [LARGE SCALE GENOMIC DNA]</scope>
    <source>
        <strain evidence="2 5">NCTC12218</strain>
    </source>
</reference>
<evidence type="ECO:0000313" key="5">
    <source>
        <dbReference type="Proteomes" id="UP000264146"/>
    </source>
</evidence>
<dbReference type="KEGG" id="sscz:RN70_11775"/>
<keyword evidence="1" id="KW-1133">Transmembrane helix</keyword>
<dbReference type="OrthoDB" id="2412816at2"/>
<feature type="transmembrane region" description="Helical" evidence="1">
    <location>
        <begin position="41"/>
        <end position="60"/>
    </location>
</feature>
<gene>
    <name evidence="3" type="ORF">C1O36_09755</name>
    <name evidence="4" type="ORF">NCTC12218_02432</name>
</gene>
<evidence type="ECO:0000313" key="3">
    <source>
        <dbReference type="EMBL" id="NHA34754.1"/>
    </source>
</evidence>